<protein>
    <recommendedName>
        <fullName evidence="3">F-box domain-containing protein</fullName>
    </recommendedName>
</protein>
<proteinExistence type="predicted"/>
<reference evidence="1 2" key="1">
    <citation type="submission" date="2024-02" db="EMBL/GenBank/DDBJ databases">
        <title>A draft genome for the cacao thread blight pathogen Marasmius crinis-equi.</title>
        <authorList>
            <person name="Cohen S.P."/>
            <person name="Baruah I.K."/>
            <person name="Amoako-Attah I."/>
            <person name="Bukari Y."/>
            <person name="Meinhardt L.W."/>
            <person name="Bailey B.A."/>
        </authorList>
    </citation>
    <scope>NUCLEOTIDE SEQUENCE [LARGE SCALE GENOMIC DNA]</scope>
    <source>
        <strain evidence="1 2">GH-76</strain>
    </source>
</reference>
<dbReference type="Proteomes" id="UP001465976">
    <property type="component" value="Unassembled WGS sequence"/>
</dbReference>
<dbReference type="Gene3D" id="3.80.10.10">
    <property type="entry name" value="Ribonuclease Inhibitor"/>
    <property type="match status" value="1"/>
</dbReference>
<comment type="caution">
    <text evidence="1">The sequence shown here is derived from an EMBL/GenBank/DDBJ whole genome shotgun (WGS) entry which is preliminary data.</text>
</comment>
<dbReference type="EMBL" id="JBAHYK010000007">
    <property type="protein sequence ID" value="KAL0581615.1"/>
    <property type="molecule type" value="Genomic_DNA"/>
</dbReference>
<organism evidence="1 2">
    <name type="scientific">Marasmius crinis-equi</name>
    <dbReference type="NCBI Taxonomy" id="585013"/>
    <lineage>
        <taxon>Eukaryota</taxon>
        <taxon>Fungi</taxon>
        <taxon>Dikarya</taxon>
        <taxon>Basidiomycota</taxon>
        <taxon>Agaricomycotina</taxon>
        <taxon>Agaricomycetes</taxon>
        <taxon>Agaricomycetidae</taxon>
        <taxon>Agaricales</taxon>
        <taxon>Marasmiineae</taxon>
        <taxon>Marasmiaceae</taxon>
        <taxon>Marasmius</taxon>
    </lineage>
</organism>
<evidence type="ECO:0008006" key="3">
    <source>
        <dbReference type="Google" id="ProtNLM"/>
    </source>
</evidence>
<evidence type="ECO:0000313" key="2">
    <source>
        <dbReference type="Proteomes" id="UP001465976"/>
    </source>
</evidence>
<keyword evidence="2" id="KW-1185">Reference proteome</keyword>
<dbReference type="InterPro" id="IPR032675">
    <property type="entry name" value="LRR_dom_sf"/>
</dbReference>
<gene>
    <name evidence="1" type="ORF">V5O48_000431</name>
</gene>
<accession>A0ABR3G1S1</accession>
<name>A0ABR3G1S1_9AGAR</name>
<dbReference type="SUPFAM" id="SSF52047">
    <property type="entry name" value="RNI-like"/>
    <property type="match status" value="1"/>
</dbReference>
<sequence>MNERHPFSARRISKIEGISRRNITSDDLKVTSRFLLDAAMEMRRCDDEMERYKTGILLLKNKKKGLQEAAEKVGSLLAPVHRLPDEMLIRTLLLERGTDLVALDPNVIARTIELMMVCGRWRDLILSYPGLWSDLAVRFALWEDKFPALERLVRIFMDRSGKRPLSLELGFEGVSNDMEPHAATIIRILAHDCARWRRVSFCDALPIGNLLQQIPSPAVFSDLQALRISSREPLSSAVYSFFGNSPALISLEVGTHDTSLDTTSNLPLYRIEELTIRDVLSVPVVSEFLVSFPLLKSLELVNVGGDIGDHPHHHVSSDTVNTIKLTWARQEDADTVLQCLVLPQLTSLKMYGYWDSEWTMWVGSSATDFLARSACTITSLCLKWLPMTDRQVIDLLELMPSLTNLEIEELPAIGAPNRIVTGVFLRRLIVDPLAALFSKRPFLPLMTDLVLAVNQDSLVEQDIFDVVSSRWISDSEQANEVGIECLRSVCLTVWTQECADEGELSILEGFKLRAVGLQMDIFHEYLCEPFYEPSSAT</sequence>
<evidence type="ECO:0000313" key="1">
    <source>
        <dbReference type="EMBL" id="KAL0581615.1"/>
    </source>
</evidence>